<reference evidence="2 3" key="1">
    <citation type="submission" date="2013-08" db="EMBL/GenBank/DDBJ databases">
        <authorList>
            <person name="Huang J."/>
            <person name="Wang G."/>
        </authorList>
    </citation>
    <scope>NUCLEOTIDE SEQUENCE [LARGE SCALE GENOMIC DNA]</scope>
    <source>
        <strain evidence="2 3">BH030004</strain>
    </source>
</reference>
<feature type="chain" id="PRO_5002010826" evidence="1">
    <location>
        <begin position="30"/>
        <end position="154"/>
    </location>
</feature>
<comment type="caution">
    <text evidence="2">The sequence shown here is derived from an EMBL/GenBank/DDBJ whole genome shotgun (WGS) entry which is preliminary data.</text>
</comment>
<dbReference type="STRING" id="1385511.GCA_000425225_00300"/>
<protein>
    <submittedName>
        <fullName evidence="2">Uncharacterized protein</fullName>
    </submittedName>
</protein>
<dbReference type="RefSeq" id="WP_027447788.1">
    <property type="nucleotide sequence ID" value="NZ_AVPF01000004.1"/>
</dbReference>
<evidence type="ECO:0000313" key="2">
    <source>
        <dbReference type="EMBL" id="KGX91028.1"/>
    </source>
</evidence>
<name>A0A0A5GIK2_9BACI</name>
<evidence type="ECO:0000256" key="1">
    <source>
        <dbReference type="SAM" id="SignalP"/>
    </source>
</evidence>
<evidence type="ECO:0000313" key="3">
    <source>
        <dbReference type="Proteomes" id="UP000030403"/>
    </source>
</evidence>
<keyword evidence="1" id="KW-0732">Signal</keyword>
<organism evidence="2 3">
    <name type="scientific">Pontibacillus marinus BH030004 = DSM 16465</name>
    <dbReference type="NCBI Taxonomy" id="1385511"/>
    <lineage>
        <taxon>Bacteria</taxon>
        <taxon>Bacillati</taxon>
        <taxon>Bacillota</taxon>
        <taxon>Bacilli</taxon>
        <taxon>Bacillales</taxon>
        <taxon>Bacillaceae</taxon>
        <taxon>Pontibacillus</taxon>
    </lineage>
</organism>
<dbReference type="EMBL" id="AVPF01000004">
    <property type="protein sequence ID" value="KGX91028.1"/>
    <property type="molecule type" value="Genomic_DNA"/>
</dbReference>
<dbReference type="Proteomes" id="UP000030403">
    <property type="component" value="Unassembled WGS sequence"/>
</dbReference>
<proteinExistence type="predicted"/>
<gene>
    <name evidence="2" type="ORF">N783_13400</name>
</gene>
<keyword evidence="3" id="KW-1185">Reference proteome</keyword>
<sequence>MKKNFLLSSGTAILLATLATSSFVQPVEAASEVTIETVVFEHEGTEFTVPLTDFAKQVTLKSGDFYDFFKNDDPTINAVGLSTGDYIDFREYAKRVTFKESTETVQDVLNDLPDVTDIHVSDNTIASYQTINGYNSDGEPVFEEAVTPEVISID</sequence>
<dbReference type="eggNOG" id="ENOG5030CDN">
    <property type="taxonomic scope" value="Bacteria"/>
</dbReference>
<dbReference type="AlphaFoldDB" id="A0A0A5GIK2"/>
<feature type="signal peptide" evidence="1">
    <location>
        <begin position="1"/>
        <end position="29"/>
    </location>
</feature>
<accession>A0A0A5GIK2</accession>